<keyword evidence="1" id="KW-1133">Transmembrane helix</keyword>
<proteinExistence type="predicted"/>
<dbReference type="RefSeq" id="WP_091219288.1">
    <property type="nucleotide sequence ID" value="NZ_FOCL01000013.1"/>
</dbReference>
<accession>A0A1H8SRA3</accession>
<protein>
    <submittedName>
        <fullName evidence="2">Uncharacterized protein</fullName>
    </submittedName>
</protein>
<feature type="transmembrane region" description="Helical" evidence="1">
    <location>
        <begin position="144"/>
        <end position="165"/>
    </location>
</feature>
<name>A0A1H8SRA3_9SPHI</name>
<sequence length="166" mass="19777">MRKFTKANLEIRRLSVTDILWLFVYLVLVSFSLYFNFLKDKMSFLMVLLTSAFFAFIILTTPFGLRFRSIYFSIIWMVFSLLFMLNMVSEAFEPFLLFVLYHVIRLIFWRTYDREFIPFTVAKGHMYRYVSKIEHKGGTDIDKYYMKLLGVGGLVITILCFVRLIG</sequence>
<reference evidence="3" key="1">
    <citation type="submission" date="2016-10" db="EMBL/GenBank/DDBJ databases">
        <authorList>
            <person name="Varghese N."/>
            <person name="Submissions S."/>
        </authorList>
    </citation>
    <scope>NUCLEOTIDE SEQUENCE [LARGE SCALE GENOMIC DNA]</scope>
    <source>
        <strain evidence="3">Gh-48</strain>
    </source>
</reference>
<dbReference type="AlphaFoldDB" id="A0A1H8SRA3"/>
<feature type="transmembrane region" description="Helical" evidence="1">
    <location>
        <begin position="70"/>
        <end position="88"/>
    </location>
</feature>
<dbReference type="OrthoDB" id="1494997at2"/>
<keyword evidence="1" id="KW-0812">Transmembrane</keyword>
<organism evidence="2 3">
    <name type="scientific">Mucilaginibacter gossypiicola</name>
    <dbReference type="NCBI Taxonomy" id="551995"/>
    <lineage>
        <taxon>Bacteria</taxon>
        <taxon>Pseudomonadati</taxon>
        <taxon>Bacteroidota</taxon>
        <taxon>Sphingobacteriia</taxon>
        <taxon>Sphingobacteriales</taxon>
        <taxon>Sphingobacteriaceae</taxon>
        <taxon>Mucilaginibacter</taxon>
    </lineage>
</organism>
<gene>
    <name evidence="2" type="ORF">SAMN05192574_113132</name>
</gene>
<evidence type="ECO:0000256" key="1">
    <source>
        <dbReference type="SAM" id="Phobius"/>
    </source>
</evidence>
<dbReference type="STRING" id="551995.SAMN05192574_113132"/>
<keyword evidence="1" id="KW-0472">Membrane</keyword>
<keyword evidence="3" id="KW-1185">Reference proteome</keyword>
<feature type="transmembrane region" description="Helical" evidence="1">
    <location>
        <begin position="44"/>
        <end position="64"/>
    </location>
</feature>
<evidence type="ECO:0000313" key="2">
    <source>
        <dbReference type="EMBL" id="SEO81489.1"/>
    </source>
</evidence>
<feature type="transmembrane region" description="Helical" evidence="1">
    <location>
        <begin position="20"/>
        <end position="37"/>
    </location>
</feature>
<dbReference type="EMBL" id="FOCL01000013">
    <property type="protein sequence ID" value="SEO81489.1"/>
    <property type="molecule type" value="Genomic_DNA"/>
</dbReference>
<dbReference type="Proteomes" id="UP000198942">
    <property type="component" value="Unassembled WGS sequence"/>
</dbReference>
<evidence type="ECO:0000313" key="3">
    <source>
        <dbReference type="Proteomes" id="UP000198942"/>
    </source>
</evidence>